<dbReference type="GO" id="GO:0008080">
    <property type="term" value="F:N-acetyltransferase activity"/>
    <property type="evidence" value="ECO:0007669"/>
    <property type="project" value="InterPro"/>
</dbReference>
<dbReference type="Pfam" id="PF00583">
    <property type="entry name" value="Acetyltransf_1"/>
    <property type="match status" value="1"/>
</dbReference>
<dbReference type="EMBL" id="RBLG01000002">
    <property type="protein sequence ID" value="RKS53504.1"/>
    <property type="molecule type" value="Genomic_DNA"/>
</dbReference>
<organism evidence="3 4">
    <name type="scientific">Gillisia mitskevichiae</name>
    <dbReference type="NCBI Taxonomy" id="270921"/>
    <lineage>
        <taxon>Bacteria</taxon>
        <taxon>Pseudomonadati</taxon>
        <taxon>Bacteroidota</taxon>
        <taxon>Flavobacteriia</taxon>
        <taxon>Flavobacteriales</taxon>
        <taxon>Flavobacteriaceae</taxon>
        <taxon>Gillisia</taxon>
    </lineage>
</organism>
<accession>A0A495PS91</accession>
<comment type="caution">
    <text evidence="3">The sequence shown here is derived from an EMBL/GenBank/DDBJ whole genome shotgun (WGS) entry which is preliminary data.</text>
</comment>
<sequence>MMIRLIRTTSEDPDFVALNILLDNELTIRDGEEHEFFDQYNKIDSIKNIVLAYFKGKAVGCGAIKNFDKDKIEIKRMFVLPEGRGNKIASQILTELETWAKELGYKQCILETGISFKDAIGLYHNAKYKISENYGQYAGVKSSVCFSKVL</sequence>
<feature type="domain" description="N-acetyltransferase" evidence="2">
    <location>
        <begin position="1"/>
        <end position="150"/>
    </location>
</feature>
<name>A0A495PS91_9FLAO</name>
<dbReference type="PANTHER" id="PTHR13947">
    <property type="entry name" value="GNAT FAMILY N-ACETYLTRANSFERASE"/>
    <property type="match status" value="1"/>
</dbReference>
<evidence type="ECO:0000313" key="3">
    <source>
        <dbReference type="EMBL" id="RKS53504.1"/>
    </source>
</evidence>
<dbReference type="PROSITE" id="PS51186">
    <property type="entry name" value="GNAT"/>
    <property type="match status" value="1"/>
</dbReference>
<dbReference type="Gene3D" id="3.40.630.30">
    <property type="match status" value="1"/>
</dbReference>
<dbReference type="InterPro" id="IPR050769">
    <property type="entry name" value="NAT_camello-type"/>
</dbReference>
<dbReference type="AlphaFoldDB" id="A0A495PS91"/>
<evidence type="ECO:0000313" key="4">
    <source>
        <dbReference type="Proteomes" id="UP000276282"/>
    </source>
</evidence>
<evidence type="ECO:0000259" key="2">
    <source>
        <dbReference type="PROSITE" id="PS51186"/>
    </source>
</evidence>
<evidence type="ECO:0000256" key="1">
    <source>
        <dbReference type="ARBA" id="ARBA00022679"/>
    </source>
</evidence>
<dbReference type="Proteomes" id="UP000276282">
    <property type="component" value="Unassembled WGS sequence"/>
</dbReference>
<reference evidence="3 4" key="1">
    <citation type="submission" date="2018-10" db="EMBL/GenBank/DDBJ databases">
        <title>Genomic Encyclopedia of Archaeal and Bacterial Type Strains, Phase II (KMG-II): from individual species to whole genera.</title>
        <authorList>
            <person name="Goeker M."/>
        </authorList>
    </citation>
    <scope>NUCLEOTIDE SEQUENCE [LARGE SCALE GENOMIC DNA]</scope>
    <source>
        <strain evidence="3 4">DSM 19839</strain>
    </source>
</reference>
<keyword evidence="4" id="KW-1185">Reference proteome</keyword>
<protein>
    <submittedName>
        <fullName evidence="3">Acetyltransferase (GNAT) family protein</fullName>
    </submittedName>
</protein>
<keyword evidence="1 3" id="KW-0808">Transferase</keyword>
<dbReference type="PANTHER" id="PTHR13947:SF37">
    <property type="entry name" value="LD18367P"/>
    <property type="match status" value="1"/>
</dbReference>
<proteinExistence type="predicted"/>
<gene>
    <name evidence="3" type="ORF">BC962_1755</name>
</gene>
<dbReference type="SUPFAM" id="SSF55729">
    <property type="entry name" value="Acyl-CoA N-acyltransferases (Nat)"/>
    <property type="match status" value="1"/>
</dbReference>
<dbReference type="InterPro" id="IPR016181">
    <property type="entry name" value="Acyl_CoA_acyltransferase"/>
</dbReference>
<dbReference type="CDD" id="cd04301">
    <property type="entry name" value="NAT_SF"/>
    <property type="match status" value="1"/>
</dbReference>
<dbReference type="InterPro" id="IPR000182">
    <property type="entry name" value="GNAT_dom"/>
</dbReference>